<keyword evidence="1" id="KW-0472">Membrane</keyword>
<feature type="transmembrane region" description="Helical" evidence="1">
    <location>
        <begin position="82"/>
        <end position="104"/>
    </location>
</feature>
<keyword evidence="4" id="KW-1185">Reference proteome</keyword>
<sequence>MDSNALTYGPVLLGGAVALMLSGIVAVQCIIFFKLYPDEGGLKKAMVATVWILDAAQSGFIMTSLFHYFITHFGDPSVLALIPWPIALTILLTAMQTCVVHLFYAEKIYRSSHKSWLITGPIICLASARLLTAIVATIEMLHLGRWDAFFKPYPRWLFTTGLSLSAGTDLIITVCMCFYLRRIRKLSTSSVMKGVLDTLTLYTLENGLFTCLTTTGALVFWLHIPQSTLSLSLHFVIGKLYPNSLLILLNTRKELREMHSGDQGIHFDPSDHLANYYTHFPHRVPIANYLTPSPFLTTPPPPVYGYRPSFKMHKKVEVRVERTVQRRSATMSETGSVAGYNYDAEKAEAPPRSLGLASLKWRALP</sequence>
<evidence type="ECO:0000313" key="3">
    <source>
        <dbReference type="EMBL" id="KAJ7776326.1"/>
    </source>
</evidence>
<dbReference type="PANTHER" id="PTHR40465:SF1">
    <property type="entry name" value="DUF6534 DOMAIN-CONTAINING PROTEIN"/>
    <property type="match status" value="1"/>
</dbReference>
<comment type="caution">
    <text evidence="3">The sequence shown here is derived from an EMBL/GenBank/DDBJ whole genome shotgun (WGS) entry which is preliminary data.</text>
</comment>
<proteinExistence type="predicted"/>
<organism evidence="3 4">
    <name type="scientific">Mycena metata</name>
    <dbReference type="NCBI Taxonomy" id="1033252"/>
    <lineage>
        <taxon>Eukaryota</taxon>
        <taxon>Fungi</taxon>
        <taxon>Dikarya</taxon>
        <taxon>Basidiomycota</taxon>
        <taxon>Agaricomycotina</taxon>
        <taxon>Agaricomycetes</taxon>
        <taxon>Agaricomycetidae</taxon>
        <taxon>Agaricales</taxon>
        <taxon>Marasmiineae</taxon>
        <taxon>Mycenaceae</taxon>
        <taxon>Mycena</taxon>
    </lineage>
</organism>
<reference evidence="3" key="1">
    <citation type="submission" date="2023-03" db="EMBL/GenBank/DDBJ databases">
        <title>Massive genome expansion in bonnet fungi (Mycena s.s.) driven by repeated elements and novel gene families across ecological guilds.</title>
        <authorList>
            <consortium name="Lawrence Berkeley National Laboratory"/>
            <person name="Harder C.B."/>
            <person name="Miyauchi S."/>
            <person name="Viragh M."/>
            <person name="Kuo A."/>
            <person name="Thoen E."/>
            <person name="Andreopoulos B."/>
            <person name="Lu D."/>
            <person name="Skrede I."/>
            <person name="Drula E."/>
            <person name="Henrissat B."/>
            <person name="Morin E."/>
            <person name="Kohler A."/>
            <person name="Barry K."/>
            <person name="LaButti K."/>
            <person name="Morin E."/>
            <person name="Salamov A."/>
            <person name="Lipzen A."/>
            <person name="Mereny Z."/>
            <person name="Hegedus B."/>
            <person name="Baldrian P."/>
            <person name="Stursova M."/>
            <person name="Weitz H."/>
            <person name="Taylor A."/>
            <person name="Grigoriev I.V."/>
            <person name="Nagy L.G."/>
            <person name="Martin F."/>
            <person name="Kauserud H."/>
        </authorList>
    </citation>
    <scope>NUCLEOTIDE SEQUENCE</scope>
    <source>
        <strain evidence="3">CBHHK182m</strain>
    </source>
</reference>
<accession>A0AAD7NV12</accession>
<dbReference type="PANTHER" id="PTHR40465">
    <property type="entry name" value="CHROMOSOME 1, WHOLE GENOME SHOTGUN SEQUENCE"/>
    <property type="match status" value="1"/>
</dbReference>
<evidence type="ECO:0000256" key="1">
    <source>
        <dbReference type="SAM" id="Phobius"/>
    </source>
</evidence>
<dbReference type="InterPro" id="IPR045339">
    <property type="entry name" value="DUF6534"/>
</dbReference>
<feature type="domain" description="DUF6534" evidence="2">
    <location>
        <begin position="165"/>
        <end position="253"/>
    </location>
</feature>
<feature type="transmembrane region" description="Helical" evidence="1">
    <location>
        <begin position="156"/>
        <end position="180"/>
    </location>
</feature>
<feature type="transmembrane region" description="Helical" evidence="1">
    <location>
        <begin position="201"/>
        <end position="224"/>
    </location>
</feature>
<evidence type="ECO:0000313" key="4">
    <source>
        <dbReference type="Proteomes" id="UP001215598"/>
    </source>
</evidence>
<dbReference type="EMBL" id="JARKIB010000009">
    <property type="protein sequence ID" value="KAJ7776326.1"/>
    <property type="molecule type" value="Genomic_DNA"/>
</dbReference>
<feature type="transmembrane region" description="Helical" evidence="1">
    <location>
        <begin position="45"/>
        <end position="70"/>
    </location>
</feature>
<keyword evidence="1" id="KW-1133">Transmembrane helix</keyword>
<evidence type="ECO:0000259" key="2">
    <source>
        <dbReference type="Pfam" id="PF20152"/>
    </source>
</evidence>
<dbReference type="AlphaFoldDB" id="A0AAD7NV12"/>
<feature type="transmembrane region" description="Helical" evidence="1">
    <location>
        <begin position="12"/>
        <end position="33"/>
    </location>
</feature>
<dbReference type="Proteomes" id="UP001215598">
    <property type="component" value="Unassembled WGS sequence"/>
</dbReference>
<name>A0AAD7NV12_9AGAR</name>
<dbReference type="Pfam" id="PF20152">
    <property type="entry name" value="DUF6534"/>
    <property type="match status" value="1"/>
</dbReference>
<feature type="transmembrane region" description="Helical" evidence="1">
    <location>
        <begin position="116"/>
        <end position="136"/>
    </location>
</feature>
<gene>
    <name evidence="3" type="ORF">B0H16DRAFT_1005174</name>
</gene>
<keyword evidence="1" id="KW-0812">Transmembrane</keyword>
<protein>
    <recommendedName>
        <fullName evidence="2">DUF6534 domain-containing protein</fullName>
    </recommendedName>
</protein>